<organism evidence="2 3">
    <name type="scientific">Aquimarina algicola</name>
    <dbReference type="NCBI Taxonomy" id="2589995"/>
    <lineage>
        <taxon>Bacteria</taxon>
        <taxon>Pseudomonadati</taxon>
        <taxon>Bacteroidota</taxon>
        <taxon>Flavobacteriia</taxon>
        <taxon>Flavobacteriales</taxon>
        <taxon>Flavobacteriaceae</taxon>
        <taxon>Aquimarina</taxon>
    </lineage>
</organism>
<sequence length="389" mass="44819">MKQLCTLFTLILMLSDIYAQSTLPEIIKNNTSTFYYQDHNFSGKGWEEMITQIKEHNSVLIGEDHFFNEIPLFVSKITSEIKFDNFFCELDPYTAKIIEQKINHLPEEQSSQYLKEFSNTFSFYALSTEFNLLKNLVLEKTNIIGTDQIALTADRLMASKLLEITKNNGAKQIYSDIMKNSEKHYDLFTNGKGNPYFFTDEFEQNLEKLSNLKLSSEERLILKDLALSRKIYTSQDHSLRIQLMKNNILNTIDLLKNKKNLFKYGAIHMNKAESILGGYDIGNLISNIEDANFQSSLHIMIIGKEGMQGVPFKGMETQKVNPNSKDLKHFGCFFDSIEGDDWHVFNTKEIVKEIQVNKIKIEDEILLKTVKGFDYLIVIPKVSAATFIN</sequence>
<dbReference type="OrthoDB" id="733813at2"/>
<dbReference type="RefSeq" id="WP_140594340.1">
    <property type="nucleotide sequence ID" value="NZ_VFWZ01000004.1"/>
</dbReference>
<evidence type="ECO:0000256" key="1">
    <source>
        <dbReference type="SAM" id="SignalP"/>
    </source>
</evidence>
<proteinExistence type="predicted"/>
<dbReference type="AlphaFoldDB" id="A0A504J9P4"/>
<gene>
    <name evidence="2" type="ORF">FHK87_14535</name>
</gene>
<evidence type="ECO:0000313" key="2">
    <source>
        <dbReference type="EMBL" id="TPN85242.1"/>
    </source>
</evidence>
<feature type="chain" id="PRO_5021261655" description="Erythromycin esterase family protein" evidence="1">
    <location>
        <begin position="20"/>
        <end position="389"/>
    </location>
</feature>
<dbReference type="EMBL" id="VFWZ01000004">
    <property type="protein sequence ID" value="TPN85242.1"/>
    <property type="molecule type" value="Genomic_DNA"/>
</dbReference>
<accession>A0A504J9P4</accession>
<feature type="signal peptide" evidence="1">
    <location>
        <begin position="1"/>
        <end position="19"/>
    </location>
</feature>
<keyword evidence="3" id="KW-1185">Reference proteome</keyword>
<protein>
    <recommendedName>
        <fullName evidence="4">Erythromycin esterase family protein</fullName>
    </recommendedName>
</protein>
<evidence type="ECO:0008006" key="4">
    <source>
        <dbReference type="Google" id="ProtNLM"/>
    </source>
</evidence>
<comment type="caution">
    <text evidence="2">The sequence shown here is derived from an EMBL/GenBank/DDBJ whole genome shotgun (WGS) entry which is preliminary data.</text>
</comment>
<evidence type="ECO:0000313" key="3">
    <source>
        <dbReference type="Proteomes" id="UP000315540"/>
    </source>
</evidence>
<keyword evidence="1" id="KW-0732">Signal</keyword>
<name>A0A504J9P4_9FLAO</name>
<reference evidence="2 3" key="1">
    <citation type="submission" date="2019-06" db="EMBL/GenBank/DDBJ databases">
        <authorList>
            <person name="Meng X."/>
        </authorList>
    </citation>
    <scope>NUCLEOTIDE SEQUENCE [LARGE SCALE GENOMIC DNA]</scope>
    <source>
        <strain evidence="2 3">M625</strain>
    </source>
</reference>
<dbReference type="Proteomes" id="UP000315540">
    <property type="component" value="Unassembled WGS sequence"/>
</dbReference>